<evidence type="ECO:0000256" key="5">
    <source>
        <dbReference type="SAM" id="SignalP"/>
    </source>
</evidence>
<feature type="signal peptide" evidence="5">
    <location>
        <begin position="1"/>
        <end position="21"/>
    </location>
</feature>
<proteinExistence type="inferred from homology"/>
<protein>
    <submittedName>
        <fullName evidence="6">Polygalacturonase</fullName>
    </submittedName>
</protein>
<dbReference type="SUPFAM" id="SSF51126">
    <property type="entry name" value="Pectin lyase-like"/>
    <property type="match status" value="1"/>
</dbReference>
<organism evidence="6 7">
    <name type="scientific">Mangrovibacterium diazotrophicum</name>
    <dbReference type="NCBI Taxonomy" id="1261403"/>
    <lineage>
        <taxon>Bacteria</taxon>
        <taxon>Pseudomonadati</taxon>
        <taxon>Bacteroidota</taxon>
        <taxon>Bacteroidia</taxon>
        <taxon>Marinilabiliales</taxon>
        <taxon>Prolixibacteraceae</taxon>
        <taxon>Mangrovibacterium</taxon>
    </lineage>
</organism>
<evidence type="ECO:0000313" key="7">
    <source>
        <dbReference type="Proteomes" id="UP000283387"/>
    </source>
</evidence>
<comment type="caution">
    <text evidence="6">The sequence shown here is derived from an EMBL/GenBank/DDBJ whole genome shotgun (WGS) entry which is preliminary data.</text>
</comment>
<evidence type="ECO:0000256" key="2">
    <source>
        <dbReference type="ARBA" id="ARBA00022801"/>
    </source>
</evidence>
<keyword evidence="3 4" id="KW-0326">Glycosidase</keyword>
<keyword evidence="2 4" id="KW-0378">Hydrolase</keyword>
<evidence type="ECO:0000256" key="4">
    <source>
        <dbReference type="RuleBase" id="RU361169"/>
    </source>
</evidence>
<comment type="similarity">
    <text evidence="1 4">Belongs to the glycosyl hydrolase 28 family.</text>
</comment>
<keyword evidence="5" id="KW-0732">Signal</keyword>
<reference evidence="6 7" key="1">
    <citation type="submission" date="2018-09" db="EMBL/GenBank/DDBJ databases">
        <title>Genomic Encyclopedia of Archaeal and Bacterial Type Strains, Phase II (KMG-II): from individual species to whole genera.</title>
        <authorList>
            <person name="Goeker M."/>
        </authorList>
    </citation>
    <scope>NUCLEOTIDE SEQUENCE [LARGE SCALE GENOMIC DNA]</scope>
    <source>
        <strain evidence="6 7">DSM 27148</strain>
    </source>
</reference>
<dbReference type="Gene3D" id="2.160.20.10">
    <property type="entry name" value="Single-stranded right-handed beta-helix, Pectin lyase-like"/>
    <property type="match status" value="1"/>
</dbReference>
<sequence length="541" mass="59535">MHMKRLNILVALIFFTLAVSAQKITQKEVDDQLKELPFESFKIKLPTFPDRTFNIVEQGAVGYGVFKNTQIINSAIQECSKAGGGTVVVPAGIFVTGPITMASHVNLHLEAGAVILFSGDSEDYPLDFSSSGKASMPSLISGSDLVDVAITGDGVINGNGDKWRPVKKEKRTEKQWKELVKSGGELSDDEKIWFPQKGTQAAIDLKKGMKESKMTREDWEKVRLTLRSYTLNVEETKNMLVEGITLMNSPHITNMLRSIDGLVMHDVKVLNEWWYQNADGLDISRCQNVLLYNCTVNTGDDGICMKSSGKKEGEFRLENIVIKDCKVFHGHGGFVIGSNTDGGMNNIYVKNLSCSMTDIGLRFKSDVTRGGKVTNVYIEDVYMTNLIGEAISFNLDYKDNAAIPVNIDASKFLAPDFDGLHFKNIYCYGAEKAAVLGGVNADLNVKNVTFENMLLQTREGFEAIRSEGISLKNVTVEPERGPAFLLEDVSNFSFENMHASTEKLVQVKGAETSALKIKSSGLTAENIEFADGADPKVLDVK</sequence>
<dbReference type="SMART" id="SM00710">
    <property type="entry name" value="PbH1"/>
    <property type="match status" value="5"/>
</dbReference>
<keyword evidence="7" id="KW-1185">Reference proteome</keyword>
<dbReference type="PANTHER" id="PTHR31339:SF9">
    <property type="entry name" value="PLASMIN AND FIBRONECTIN-BINDING PROTEIN A"/>
    <property type="match status" value="1"/>
</dbReference>
<dbReference type="EMBL" id="RAPN01000001">
    <property type="protein sequence ID" value="RKD90143.1"/>
    <property type="molecule type" value="Genomic_DNA"/>
</dbReference>
<dbReference type="PANTHER" id="PTHR31339">
    <property type="entry name" value="PECTIN LYASE-RELATED"/>
    <property type="match status" value="1"/>
</dbReference>
<dbReference type="InterPro" id="IPR006626">
    <property type="entry name" value="PbH1"/>
</dbReference>
<evidence type="ECO:0000313" key="6">
    <source>
        <dbReference type="EMBL" id="RKD90143.1"/>
    </source>
</evidence>
<evidence type="ECO:0000256" key="1">
    <source>
        <dbReference type="ARBA" id="ARBA00008834"/>
    </source>
</evidence>
<accession>A0A419W3W3</accession>
<gene>
    <name evidence="6" type="ORF">BC643_0479</name>
</gene>
<name>A0A419W3W3_9BACT</name>
<evidence type="ECO:0000256" key="3">
    <source>
        <dbReference type="ARBA" id="ARBA00023295"/>
    </source>
</evidence>
<dbReference type="InterPro" id="IPR011050">
    <property type="entry name" value="Pectin_lyase_fold/virulence"/>
</dbReference>
<feature type="chain" id="PRO_5019481594" evidence="5">
    <location>
        <begin position="22"/>
        <end position="541"/>
    </location>
</feature>
<dbReference type="GO" id="GO:0005975">
    <property type="term" value="P:carbohydrate metabolic process"/>
    <property type="evidence" value="ECO:0007669"/>
    <property type="project" value="InterPro"/>
</dbReference>
<dbReference type="PROSITE" id="PS00502">
    <property type="entry name" value="POLYGALACTURONASE"/>
    <property type="match status" value="1"/>
</dbReference>
<dbReference type="InterPro" id="IPR000743">
    <property type="entry name" value="Glyco_hydro_28"/>
</dbReference>
<dbReference type="Pfam" id="PF00295">
    <property type="entry name" value="Glyco_hydro_28"/>
    <property type="match status" value="1"/>
</dbReference>
<dbReference type="InterPro" id="IPR051801">
    <property type="entry name" value="GH28_Enzymes"/>
</dbReference>
<dbReference type="Proteomes" id="UP000283387">
    <property type="component" value="Unassembled WGS sequence"/>
</dbReference>
<dbReference type="InterPro" id="IPR012334">
    <property type="entry name" value="Pectin_lyas_fold"/>
</dbReference>
<dbReference type="OrthoDB" id="9795222at2"/>
<dbReference type="GO" id="GO:0004650">
    <property type="term" value="F:polygalacturonase activity"/>
    <property type="evidence" value="ECO:0007669"/>
    <property type="project" value="InterPro"/>
</dbReference>
<dbReference type="AlphaFoldDB" id="A0A419W3W3"/>